<accession>A0A6G9Z720</accession>
<protein>
    <submittedName>
        <fullName evidence="1">Uncharacterized protein</fullName>
    </submittedName>
</protein>
<name>A0A6G9Z720_9NOCA</name>
<dbReference type="AlphaFoldDB" id="A0A6G9Z720"/>
<sequence length="66" mass="7272">MTRNARELDSLMTVARPDRLMLIADALKTLRADRPGPTATAEAVGGMRFRAAYRVLPDGRVQRGFA</sequence>
<evidence type="ECO:0000313" key="1">
    <source>
        <dbReference type="EMBL" id="QIS21318.1"/>
    </source>
</evidence>
<organism evidence="1 2">
    <name type="scientific">Nocardia terpenica</name>
    <dbReference type="NCBI Taxonomy" id="455432"/>
    <lineage>
        <taxon>Bacteria</taxon>
        <taxon>Bacillati</taxon>
        <taxon>Actinomycetota</taxon>
        <taxon>Actinomycetes</taxon>
        <taxon>Mycobacteriales</taxon>
        <taxon>Nocardiaceae</taxon>
        <taxon>Nocardia</taxon>
    </lineage>
</organism>
<evidence type="ECO:0000313" key="2">
    <source>
        <dbReference type="Proteomes" id="UP000500953"/>
    </source>
</evidence>
<dbReference type="Proteomes" id="UP000500953">
    <property type="component" value="Chromosome"/>
</dbReference>
<dbReference type="RefSeq" id="WP_167488613.1">
    <property type="nucleotide sequence ID" value="NZ_CP046173.1"/>
</dbReference>
<dbReference type="EMBL" id="CP046173">
    <property type="protein sequence ID" value="QIS21318.1"/>
    <property type="molecule type" value="Genomic_DNA"/>
</dbReference>
<reference evidence="1 2" key="1">
    <citation type="journal article" date="2019" name="ACS Chem. Biol.">
        <title>Identification and Mobilization of a Cryptic Antibiotic Biosynthesis Gene Locus from a Human-Pathogenic Nocardia Isolate.</title>
        <authorList>
            <person name="Herisse M."/>
            <person name="Ishida K."/>
            <person name="Porter J.L."/>
            <person name="Howden B."/>
            <person name="Hertweck C."/>
            <person name="Stinear T.P."/>
            <person name="Pidot S.J."/>
        </authorList>
    </citation>
    <scope>NUCLEOTIDE SEQUENCE [LARGE SCALE GENOMIC DNA]</scope>
    <source>
        <strain evidence="1 2">AUSMDU00012715</strain>
    </source>
</reference>
<proteinExistence type="predicted"/>
<gene>
    <name evidence="1" type="ORF">F6W96_26300</name>
</gene>